<gene>
    <name evidence="1" type="ORF">Rifp1Sym_cm00030</name>
</gene>
<name>G2DF70_9GAMM</name>
<protein>
    <submittedName>
        <fullName evidence="1">Uncharacterized protein</fullName>
    </submittedName>
</protein>
<reference evidence="1" key="1">
    <citation type="journal article" date="2011" name="ISME J.">
        <title>The endosymbionts of the deep-sea tubeworms Riftia pachyptila and Tevnia jerichonana share an identical physiology as revealed by proteogenomic analyses.</title>
        <authorList>
            <person name="Gardebrecht A."/>
            <person name="Markert S."/>
            <person name="Felbeck H."/>
            <person name="Thuermer A."/>
            <person name="Albrecht D."/>
            <person name="Wollherr A."/>
            <person name="Kabisch J."/>
            <person name="Lehmann R."/>
            <person name="Daniel R."/>
            <person name="Liesegang H."/>
            <person name="Hecker M."/>
            <person name="Sievert S.M."/>
            <person name="Schweder T."/>
        </authorList>
    </citation>
    <scope>NUCLEOTIDE SEQUENCE [LARGE SCALE GENOMIC DNA]</scope>
</reference>
<dbReference type="AlphaFoldDB" id="G2DF70"/>
<accession>G2DF70</accession>
<evidence type="ECO:0000313" key="1">
    <source>
        <dbReference type="EMBL" id="EGV50721.1"/>
    </source>
</evidence>
<evidence type="ECO:0000313" key="2">
    <source>
        <dbReference type="Proteomes" id="UP000004491"/>
    </source>
</evidence>
<dbReference type="RefSeq" id="WP_005964298.1">
    <property type="nucleotide sequence ID" value="NZ_AFOC01000066.1"/>
</dbReference>
<organism evidence="1 2">
    <name type="scientific">endosymbiont of Riftia pachyptila</name>
    <name type="common">vent Ph05</name>
    <dbReference type="NCBI Taxonomy" id="1048808"/>
    <lineage>
        <taxon>Bacteria</taxon>
        <taxon>Pseudomonadati</taxon>
        <taxon>Pseudomonadota</taxon>
        <taxon>Gammaproteobacteria</taxon>
        <taxon>sulfur-oxidizing symbionts</taxon>
    </lineage>
</organism>
<proteinExistence type="predicted"/>
<dbReference type="Proteomes" id="UP000004491">
    <property type="component" value="Unassembled WGS sequence"/>
</dbReference>
<keyword evidence="2" id="KW-1185">Reference proteome</keyword>
<dbReference type="EMBL" id="AFOC01000066">
    <property type="protein sequence ID" value="EGV50721.1"/>
    <property type="molecule type" value="Genomic_DNA"/>
</dbReference>
<sequence length="73" mass="8554">MGIESGFEYGKQIRSLVYSYNALDNVQYRRSTSLRYDANGNISFKSDVGDYDCGEAWRRPPRPDQRRPAPYWL</sequence>
<comment type="caution">
    <text evidence="1">The sequence shown here is derived from an EMBL/GenBank/DDBJ whole genome shotgun (WGS) entry which is preliminary data.</text>
</comment>